<reference evidence="2" key="1">
    <citation type="submission" date="2020-06" db="EMBL/GenBank/DDBJ databases">
        <title>Legume-microbial interactions unlock mineral nutrients during tropical forest succession.</title>
        <authorList>
            <person name="Epihov D.Z."/>
        </authorList>
    </citation>
    <scope>NUCLEOTIDE SEQUENCE [LARGE SCALE GENOMIC DNA]</scope>
    <source>
        <strain evidence="2">Pan2503</strain>
    </source>
</reference>
<feature type="domain" description="PilZ" evidence="1">
    <location>
        <begin position="11"/>
        <end position="95"/>
    </location>
</feature>
<evidence type="ECO:0000313" key="3">
    <source>
        <dbReference type="Proteomes" id="UP000567293"/>
    </source>
</evidence>
<dbReference type="GO" id="GO:0035438">
    <property type="term" value="F:cyclic-di-GMP binding"/>
    <property type="evidence" value="ECO:0007669"/>
    <property type="project" value="InterPro"/>
</dbReference>
<gene>
    <name evidence="2" type="ORF">HRJ53_15260</name>
</gene>
<proteinExistence type="predicted"/>
<evidence type="ECO:0000313" key="2">
    <source>
        <dbReference type="EMBL" id="MBA0086338.1"/>
    </source>
</evidence>
<dbReference type="EMBL" id="JACDQQ010001465">
    <property type="protein sequence ID" value="MBA0086338.1"/>
    <property type="molecule type" value="Genomic_DNA"/>
</dbReference>
<dbReference type="Proteomes" id="UP000567293">
    <property type="component" value="Unassembled WGS sequence"/>
</dbReference>
<sequence length="105" mass="11851">MPLRTKFVFERVEQRILMEIPVLIAGHRDVPGSESTFTQNVSARGARVISARYWEQGDALKFASRTGEFRSSARVAYCQSLQGDGFAIGVEFLDPKGRWVVQFPK</sequence>
<dbReference type="InterPro" id="IPR009875">
    <property type="entry name" value="PilZ_domain"/>
</dbReference>
<dbReference type="Pfam" id="PF07238">
    <property type="entry name" value="PilZ"/>
    <property type="match status" value="1"/>
</dbReference>
<name>A0A7V8SXT1_9BACT</name>
<comment type="caution">
    <text evidence="2">The sequence shown here is derived from an EMBL/GenBank/DDBJ whole genome shotgun (WGS) entry which is preliminary data.</text>
</comment>
<organism evidence="2 3">
    <name type="scientific">Candidatus Acidiferrum panamense</name>
    <dbReference type="NCBI Taxonomy" id="2741543"/>
    <lineage>
        <taxon>Bacteria</taxon>
        <taxon>Pseudomonadati</taxon>
        <taxon>Acidobacteriota</taxon>
        <taxon>Terriglobia</taxon>
        <taxon>Candidatus Acidiferrales</taxon>
        <taxon>Candidatus Acidiferrum</taxon>
    </lineage>
</organism>
<evidence type="ECO:0000259" key="1">
    <source>
        <dbReference type="Pfam" id="PF07238"/>
    </source>
</evidence>
<protein>
    <submittedName>
        <fullName evidence="2">PilZ domain-containing protein</fullName>
    </submittedName>
</protein>
<dbReference type="AlphaFoldDB" id="A0A7V8SXT1"/>
<accession>A0A7V8SXT1</accession>
<keyword evidence="3" id="KW-1185">Reference proteome</keyword>